<name>A0A9E9LUU4_9BURK</name>
<dbReference type="NCBIfam" id="TIGR01760">
    <property type="entry name" value="tape_meas_TP901"/>
    <property type="match status" value="1"/>
</dbReference>
<dbReference type="PANTHER" id="PTHR37813:SF1">
    <property type="entry name" value="FELS-2 PROPHAGE PROTEIN"/>
    <property type="match status" value="1"/>
</dbReference>
<feature type="coiled-coil region" evidence="2">
    <location>
        <begin position="38"/>
        <end position="107"/>
    </location>
</feature>
<accession>A0A9E9LUU4</accession>
<feature type="region of interest" description="Disordered" evidence="3">
    <location>
        <begin position="607"/>
        <end position="661"/>
    </location>
</feature>
<protein>
    <submittedName>
        <fullName evidence="6">Phage tail tape measure protein</fullName>
    </submittedName>
</protein>
<feature type="transmembrane region" description="Helical" evidence="4">
    <location>
        <begin position="454"/>
        <end position="473"/>
    </location>
</feature>
<evidence type="ECO:0000256" key="1">
    <source>
        <dbReference type="ARBA" id="ARBA00022612"/>
    </source>
</evidence>
<dbReference type="Proteomes" id="UP001156215">
    <property type="component" value="Chromosome"/>
</dbReference>
<evidence type="ECO:0000313" key="6">
    <source>
        <dbReference type="EMBL" id="WAW09274.1"/>
    </source>
</evidence>
<dbReference type="AlphaFoldDB" id="A0A9E9LUU4"/>
<feature type="compositionally biased region" description="Polar residues" evidence="3">
    <location>
        <begin position="612"/>
        <end position="629"/>
    </location>
</feature>
<evidence type="ECO:0000256" key="2">
    <source>
        <dbReference type="SAM" id="Coils"/>
    </source>
</evidence>
<evidence type="ECO:0000256" key="4">
    <source>
        <dbReference type="SAM" id="Phobius"/>
    </source>
</evidence>
<keyword evidence="2" id="KW-0175">Coiled coil</keyword>
<dbReference type="InterPro" id="IPR010090">
    <property type="entry name" value="Phage_tape_meas"/>
</dbReference>
<reference evidence="6" key="1">
    <citation type="journal article" date="2022" name="Front. Microbiol.">
        <title>New perspectives on an old grouping: The genomic and phenotypic variability of Oxalobacter formigenes and the implications for calcium oxalate stone prevention.</title>
        <authorList>
            <person name="Chmiel J.A."/>
            <person name="Carr C."/>
            <person name="Stuivenberg G.A."/>
            <person name="Venema R."/>
            <person name="Chanyi R.M."/>
            <person name="Al K.F."/>
            <person name="Giguere D."/>
            <person name="Say H."/>
            <person name="Akouris P.P."/>
            <person name="Dominguez Romero S.A."/>
            <person name="Kwong A."/>
            <person name="Tai V."/>
            <person name="Koval S.F."/>
            <person name="Razvi H."/>
            <person name="Bjazevic J."/>
            <person name="Burton J.P."/>
        </authorList>
    </citation>
    <scope>NUCLEOTIDE SEQUENCE</scope>
    <source>
        <strain evidence="6">WoOx3</strain>
    </source>
</reference>
<feature type="domain" description="Phage tail tape measure protein" evidence="5">
    <location>
        <begin position="155"/>
        <end position="350"/>
    </location>
</feature>
<dbReference type="Pfam" id="PF10145">
    <property type="entry name" value="PhageMin_Tail"/>
    <property type="match status" value="1"/>
</dbReference>
<dbReference type="PANTHER" id="PTHR37813">
    <property type="entry name" value="FELS-2 PROPHAGE PROTEIN"/>
    <property type="match status" value="1"/>
</dbReference>
<evidence type="ECO:0000313" key="7">
    <source>
        <dbReference type="Proteomes" id="UP001156215"/>
    </source>
</evidence>
<evidence type="ECO:0000259" key="5">
    <source>
        <dbReference type="Pfam" id="PF10145"/>
    </source>
</evidence>
<sequence length="661" mass="70009">MATKNLSATITIGGLVGSSLKSAFGQTERGVDQIGSKVKQLTARQKELNNVIKQQEQLGRAGSALKVQYAQKELAALDKQIAKLTRINNLEKARQANAARVSEARSKMVGATVGFAIAAAPLVGAAKVASDFQYEMQMIGNTADMTSAEILALGNSILELSSQTGQSSQNVQKAMGFLVVAGMDAKTAEASLFNIGKTATAAGAEIEDVAKAAFTLVDSLNIKPGQELQDALDTLSVAGKEGNVELKDMAAQLPVLGASFKAMQMGGREAAATMGAALEVARKGAGDANEAANNLKNFMQKIVSPVTLKRAQKNFGIDLYKVISDAQSKGQNPFEAAMEAAMKATQGDQKKIGELFNDTQVQNFFRAASQNWDEYRRIKDKALTATGVVDEDFAKIMTTSRMQMEIFKNEAGRLGITVGSLLLPMLNDTLSVVTPIVGSIAKFAQENPKLVKTIIAVGGGLLAFNVATAAARWGVLSLIGAGLKLYGNILAIPGAIGKVGTAMRVLGTIFTTTPVGLVILGIALGATLMIAYWDKVGIFFKKLWEGITFIFTKSYDFIVGKIKTLLNWFEKAGQANADAFGGESAGISSETYQNFGRKDLPQPAMAGARSGQVVNDNSQNTTNIYQQPGQDPKALADEMEKRRAQRAGVSARSSYADGTGL</sequence>
<keyword evidence="4" id="KW-0812">Transmembrane</keyword>
<feature type="transmembrane region" description="Helical" evidence="4">
    <location>
        <begin position="515"/>
        <end position="533"/>
    </location>
</feature>
<keyword evidence="7" id="KW-1185">Reference proteome</keyword>
<feature type="transmembrane region" description="Helical" evidence="4">
    <location>
        <begin position="485"/>
        <end position="503"/>
    </location>
</feature>
<dbReference type="EMBL" id="CP098242">
    <property type="protein sequence ID" value="WAW09274.1"/>
    <property type="molecule type" value="Genomic_DNA"/>
</dbReference>
<keyword evidence="4" id="KW-0472">Membrane</keyword>
<proteinExistence type="predicted"/>
<dbReference type="RefSeq" id="WP_269308270.1">
    <property type="nucleotide sequence ID" value="NZ_CP098242.1"/>
</dbReference>
<evidence type="ECO:0000256" key="3">
    <source>
        <dbReference type="SAM" id="MobiDB-lite"/>
    </source>
</evidence>
<organism evidence="6 7">
    <name type="scientific">Oxalobacter vibrioformis</name>
    <dbReference type="NCBI Taxonomy" id="933080"/>
    <lineage>
        <taxon>Bacteria</taxon>
        <taxon>Pseudomonadati</taxon>
        <taxon>Pseudomonadota</taxon>
        <taxon>Betaproteobacteria</taxon>
        <taxon>Burkholderiales</taxon>
        <taxon>Oxalobacteraceae</taxon>
        <taxon>Oxalobacter</taxon>
    </lineage>
</organism>
<keyword evidence="4" id="KW-1133">Transmembrane helix</keyword>
<dbReference type="KEGG" id="ovb:NB640_08340"/>
<gene>
    <name evidence="6" type="ORF">NB640_08340</name>
</gene>
<keyword evidence="1" id="KW-1188">Viral release from host cell</keyword>